<protein>
    <submittedName>
        <fullName evidence="2">Uncharacterized protein</fullName>
    </submittedName>
</protein>
<sequence>MLAPFYEMPASNKENTENSVERELQMGNFPMHSNRQ</sequence>
<name>A0A0V1GHE2_TRIPS</name>
<organism evidence="2 3">
    <name type="scientific">Trichinella pseudospiralis</name>
    <name type="common">Parasitic roundworm</name>
    <dbReference type="NCBI Taxonomy" id="6337"/>
    <lineage>
        <taxon>Eukaryota</taxon>
        <taxon>Metazoa</taxon>
        <taxon>Ecdysozoa</taxon>
        <taxon>Nematoda</taxon>
        <taxon>Enoplea</taxon>
        <taxon>Dorylaimia</taxon>
        <taxon>Trichinellida</taxon>
        <taxon>Trichinellidae</taxon>
        <taxon>Trichinella</taxon>
    </lineage>
</organism>
<accession>A0A0V1GHE2</accession>
<feature type="region of interest" description="Disordered" evidence="1">
    <location>
        <begin position="1"/>
        <end position="36"/>
    </location>
</feature>
<gene>
    <name evidence="2" type="ORF">T4C_1370</name>
</gene>
<dbReference type="Proteomes" id="UP000054826">
    <property type="component" value="Unassembled WGS sequence"/>
</dbReference>
<evidence type="ECO:0000256" key="1">
    <source>
        <dbReference type="SAM" id="MobiDB-lite"/>
    </source>
</evidence>
<proteinExistence type="predicted"/>
<dbReference type="EMBL" id="JYDV01002567">
    <property type="protein sequence ID" value="KRY97568.1"/>
    <property type="molecule type" value="Genomic_DNA"/>
</dbReference>
<evidence type="ECO:0000313" key="3">
    <source>
        <dbReference type="Proteomes" id="UP000054826"/>
    </source>
</evidence>
<dbReference type="AlphaFoldDB" id="A0A0V1GHE2"/>
<feature type="compositionally biased region" description="Basic and acidic residues" evidence="1">
    <location>
        <begin position="14"/>
        <end position="24"/>
    </location>
</feature>
<evidence type="ECO:0000313" key="2">
    <source>
        <dbReference type="EMBL" id="KRY97568.1"/>
    </source>
</evidence>
<reference evidence="2 3" key="1">
    <citation type="submission" date="2015-01" db="EMBL/GenBank/DDBJ databases">
        <title>Evolution of Trichinella species and genotypes.</title>
        <authorList>
            <person name="Korhonen P.K."/>
            <person name="Edoardo P."/>
            <person name="Giuseppe L.R."/>
            <person name="Gasser R.B."/>
        </authorList>
    </citation>
    <scope>NUCLEOTIDE SEQUENCE [LARGE SCALE GENOMIC DNA]</scope>
    <source>
        <strain evidence="2">ISS176</strain>
    </source>
</reference>
<comment type="caution">
    <text evidence="2">The sequence shown here is derived from an EMBL/GenBank/DDBJ whole genome shotgun (WGS) entry which is preliminary data.</text>
</comment>